<organism evidence="1 2">
    <name type="scientific">Nocardia salmonicida</name>
    <dbReference type="NCBI Taxonomy" id="53431"/>
    <lineage>
        <taxon>Bacteria</taxon>
        <taxon>Bacillati</taxon>
        <taxon>Actinomycetota</taxon>
        <taxon>Actinomycetes</taxon>
        <taxon>Mycobacteriales</taxon>
        <taxon>Nocardiaceae</taxon>
        <taxon>Nocardia</taxon>
    </lineage>
</organism>
<sequence length="126" mass="12962">MDPFTVIVTALVAGAAAGGQDAASTAVRDAYTAVRERIRRQAGADTDVAISIEAGRAATGGTDITGLRALVTQEHLVDDPELHAAAAGLVSLLGPEARASIEHRIDLTNARGVQIGDNNTQTNNFS</sequence>
<reference evidence="1 2" key="1">
    <citation type="submission" date="2022-10" db="EMBL/GenBank/DDBJ databases">
        <title>The complete genomes of actinobacterial strains from the NBC collection.</title>
        <authorList>
            <person name="Joergensen T.S."/>
            <person name="Alvarez Arevalo M."/>
            <person name="Sterndorff E.B."/>
            <person name="Faurdal D."/>
            <person name="Vuksanovic O."/>
            <person name="Mourched A.-S."/>
            <person name="Charusanti P."/>
            <person name="Shaw S."/>
            <person name="Blin K."/>
            <person name="Weber T."/>
        </authorList>
    </citation>
    <scope>NUCLEOTIDE SEQUENCE [LARGE SCALE GENOMIC DNA]</scope>
    <source>
        <strain evidence="1 2">NBC_01413</strain>
    </source>
</reference>
<proteinExistence type="predicted"/>
<evidence type="ECO:0000313" key="2">
    <source>
        <dbReference type="Proteomes" id="UP001621418"/>
    </source>
</evidence>
<accession>A0ABZ1N0L9</accession>
<dbReference type="RefSeq" id="WP_405145627.1">
    <property type="nucleotide sequence ID" value="NZ_CP109527.1"/>
</dbReference>
<keyword evidence="2" id="KW-1185">Reference proteome</keyword>
<protein>
    <recommendedName>
        <fullName evidence="3">RHIM domain-containing protein</fullName>
    </recommendedName>
</protein>
<dbReference type="Proteomes" id="UP001621418">
    <property type="component" value="Chromosome"/>
</dbReference>
<evidence type="ECO:0000313" key="1">
    <source>
        <dbReference type="EMBL" id="WTY33423.1"/>
    </source>
</evidence>
<dbReference type="EMBL" id="CP109527">
    <property type="protein sequence ID" value="WTY33423.1"/>
    <property type="molecule type" value="Genomic_DNA"/>
</dbReference>
<gene>
    <name evidence="1" type="ORF">OG308_18965</name>
</gene>
<name>A0ABZ1N0L9_9NOCA</name>
<evidence type="ECO:0008006" key="3">
    <source>
        <dbReference type="Google" id="ProtNLM"/>
    </source>
</evidence>